<evidence type="ECO:0000313" key="3">
    <source>
        <dbReference type="EMBL" id="AIZ40355.1"/>
    </source>
</evidence>
<evidence type="ECO:0008006" key="5">
    <source>
        <dbReference type="Google" id="ProtNLM"/>
    </source>
</evidence>
<gene>
    <name evidence="3" type="ORF">M666_01425</name>
</gene>
<dbReference type="SMART" id="SM00248">
    <property type="entry name" value="ANK"/>
    <property type="match status" value="3"/>
</dbReference>
<dbReference type="InterPro" id="IPR002110">
    <property type="entry name" value="Ankyrin_rpt"/>
</dbReference>
<dbReference type="SUPFAM" id="SSF48403">
    <property type="entry name" value="Ankyrin repeat"/>
    <property type="match status" value="1"/>
</dbReference>
<dbReference type="GO" id="GO:0045944">
    <property type="term" value="P:positive regulation of transcription by RNA polymerase II"/>
    <property type="evidence" value="ECO:0007669"/>
    <property type="project" value="TreeGrafter"/>
</dbReference>
<dbReference type="InterPro" id="IPR050663">
    <property type="entry name" value="Ankyrin-SOCS_Box"/>
</dbReference>
<dbReference type="InterPro" id="IPR036770">
    <property type="entry name" value="Ankyrin_rpt-contain_sf"/>
</dbReference>
<dbReference type="AlphaFoldDB" id="A0AAU8R7N0"/>
<proteinExistence type="predicted"/>
<keyword evidence="2" id="KW-0040">ANK repeat</keyword>
<dbReference type="KEGG" id="cbat:M666_01425"/>
<dbReference type="Proteomes" id="UP000030786">
    <property type="component" value="Chromosome"/>
</dbReference>
<dbReference type="Pfam" id="PF12796">
    <property type="entry name" value="Ank_2"/>
    <property type="match status" value="1"/>
</dbReference>
<keyword evidence="1" id="KW-0677">Repeat</keyword>
<accession>A0AAU8R7N0</accession>
<dbReference type="Gene3D" id="1.25.40.20">
    <property type="entry name" value="Ankyrin repeat-containing domain"/>
    <property type="match status" value="1"/>
</dbReference>
<evidence type="ECO:0000256" key="2">
    <source>
        <dbReference type="ARBA" id="ARBA00023043"/>
    </source>
</evidence>
<evidence type="ECO:0000256" key="1">
    <source>
        <dbReference type="ARBA" id="ARBA00022737"/>
    </source>
</evidence>
<dbReference type="PANTHER" id="PTHR24193">
    <property type="entry name" value="ANKYRIN REPEAT PROTEIN"/>
    <property type="match status" value="1"/>
</dbReference>
<dbReference type="EMBL" id="CP009976">
    <property type="protein sequence ID" value="AIZ40355.1"/>
    <property type="molecule type" value="Genomic_DNA"/>
</dbReference>
<sequence>MNLFKNSFSSRSSENTIGKELLRALYESNKNKVIELIENNNIDINSYSDFSNPSSILIQSLRCQSQYQDSKGQIDIVKYLIDNDADINWVNNDGFNALHISLEYHNLSKTSLILIKSNKVDINITQKKNGNNPIFTAIREYGKTWREEQKELNQLRFEIIEELLKRGADLDMMNNHGITSRRWLEISEDEKLHSLINKYDQK</sequence>
<dbReference type="RefSeq" id="WP_029445284.1">
    <property type="nucleotide sequence ID" value="NZ_CP009976.1"/>
</dbReference>
<evidence type="ECO:0000313" key="4">
    <source>
        <dbReference type="Proteomes" id="UP000030786"/>
    </source>
</evidence>
<reference evidence="3 4" key="1">
    <citation type="journal article" date="2014" name="Environ. Microbiol.">
        <title>Contrasting genomic patterns and infection strategies of two co-existing Bacteroidetes podovirus genera.</title>
        <authorList>
            <person name="Holmfeldt K."/>
            <person name="Howard-Varona C."/>
            <person name="Solonenko N."/>
            <person name="Sullivan M.B."/>
        </authorList>
    </citation>
    <scope>NUCLEOTIDE SEQUENCE [LARGE SCALE GENOMIC DNA]</scope>
    <source>
        <strain evidence="3 4">18</strain>
    </source>
</reference>
<dbReference type="PANTHER" id="PTHR24193:SF121">
    <property type="entry name" value="ADA2A-CONTAINING COMPLEX COMPONENT 3, ISOFORM D"/>
    <property type="match status" value="1"/>
</dbReference>
<dbReference type="GO" id="GO:0000976">
    <property type="term" value="F:transcription cis-regulatory region binding"/>
    <property type="evidence" value="ECO:0007669"/>
    <property type="project" value="TreeGrafter"/>
</dbReference>
<name>A0AAU8R7N0_9FLAO</name>
<organism evidence="3 4">
    <name type="scientific">Cellulophaga baltica 18</name>
    <dbReference type="NCBI Taxonomy" id="1348584"/>
    <lineage>
        <taxon>Bacteria</taxon>
        <taxon>Pseudomonadati</taxon>
        <taxon>Bacteroidota</taxon>
        <taxon>Flavobacteriia</taxon>
        <taxon>Flavobacteriales</taxon>
        <taxon>Flavobacteriaceae</taxon>
        <taxon>Cellulophaga</taxon>
    </lineage>
</organism>
<protein>
    <recommendedName>
        <fullName evidence="5">Ankyrin</fullName>
    </recommendedName>
</protein>
<dbReference type="GeneID" id="78059393"/>